<keyword evidence="6" id="KW-0966">Cell projection</keyword>
<proteinExistence type="predicted"/>
<keyword evidence="3" id="KW-1005">Bacterial flagellum biogenesis</keyword>
<dbReference type="GO" id="GO:0044781">
    <property type="term" value="P:bacterial-type flagellum organization"/>
    <property type="evidence" value="ECO:0007669"/>
    <property type="project" value="UniProtKB-KW"/>
</dbReference>
<reference evidence="6 7" key="1">
    <citation type="submission" date="2016-10" db="EMBL/GenBank/DDBJ databases">
        <authorList>
            <person name="de Groot N.N."/>
        </authorList>
    </citation>
    <scope>NUCLEOTIDE SEQUENCE [LARGE SCALE GENOMIC DNA]</scope>
    <source>
        <strain evidence="6 7">ATCC 43154</strain>
    </source>
</reference>
<evidence type="ECO:0000256" key="4">
    <source>
        <dbReference type="ARBA" id="ARBA00023186"/>
    </source>
</evidence>
<sequence>MTSTEVLSMYENIAGLSNQMVAAARMSDWDGLRQLEGQCASEARGAAAGVPALSGAPRLRKIDLLKQILANDRAIRDVTEPWMNQVPGLSQRQ</sequence>
<dbReference type="Proteomes" id="UP000199470">
    <property type="component" value="Unassembled WGS sequence"/>
</dbReference>
<evidence type="ECO:0000313" key="6">
    <source>
        <dbReference type="EMBL" id="SFL81802.1"/>
    </source>
</evidence>
<gene>
    <name evidence="6" type="ORF">SAMN02982985_01612</name>
</gene>
<dbReference type="EMBL" id="FOTW01000008">
    <property type="protein sequence ID" value="SFL81802.1"/>
    <property type="molecule type" value="Genomic_DNA"/>
</dbReference>
<dbReference type="Gene3D" id="1.20.58.380">
    <property type="entry name" value="Flagellar protein flit"/>
    <property type="match status" value="1"/>
</dbReference>
<dbReference type="InterPro" id="IPR008622">
    <property type="entry name" value="FliT"/>
</dbReference>
<dbReference type="OrthoDB" id="8527993at2"/>
<keyword evidence="7" id="KW-1185">Reference proteome</keyword>
<evidence type="ECO:0000256" key="1">
    <source>
        <dbReference type="ARBA" id="ARBA00004514"/>
    </source>
</evidence>
<evidence type="ECO:0000256" key="2">
    <source>
        <dbReference type="ARBA" id="ARBA00022490"/>
    </source>
</evidence>
<evidence type="ECO:0000313" key="7">
    <source>
        <dbReference type="Proteomes" id="UP000199470"/>
    </source>
</evidence>
<comment type="subcellular location">
    <subcellularLocation>
        <location evidence="1">Cytoplasm</location>
        <location evidence="1">Cytosol</location>
    </subcellularLocation>
</comment>
<protein>
    <recommendedName>
        <fullName evidence="5">Flagellar protein FliT</fullName>
    </recommendedName>
</protein>
<keyword evidence="2" id="KW-0963">Cytoplasm</keyword>
<evidence type="ECO:0000256" key="5">
    <source>
        <dbReference type="ARBA" id="ARBA00093797"/>
    </source>
</evidence>
<evidence type="ECO:0000256" key="3">
    <source>
        <dbReference type="ARBA" id="ARBA00022795"/>
    </source>
</evidence>
<organism evidence="6 7">
    <name type="scientific">Rugamonas rubra</name>
    <dbReference type="NCBI Taxonomy" id="758825"/>
    <lineage>
        <taxon>Bacteria</taxon>
        <taxon>Pseudomonadati</taxon>
        <taxon>Pseudomonadota</taxon>
        <taxon>Betaproteobacteria</taxon>
        <taxon>Burkholderiales</taxon>
        <taxon>Oxalobacteraceae</taxon>
        <taxon>Telluria group</taxon>
        <taxon>Rugamonas</taxon>
    </lineage>
</organism>
<dbReference type="Pfam" id="PF05400">
    <property type="entry name" value="FliT"/>
    <property type="match status" value="1"/>
</dbReference>
<dbReference type="RefSeq" id="WP_093386085.1">
    <property type="nucleotide sequence ID" value="NZ_FOTW01000008.1"/>
</dbReference>
<accession>A0A1I4KSJ8</accession>
<keyword evidence="6" id="KW-0969">Cilium</keyword>
<name>A0A1I4KSJ8_9BURK</name>
<dbReference type="AlphaFoldDB" id="A0A1I4KSJ8"/>
<keyword evidence="4" id="KW-0143">Chaperone</keyword>
<keyword evidence="6" id="KW-0282">Flagellum</keyword>